<organism evidence="2 4">
    <name type="scientific">Rotaria sordida</name>
    <dbReference type="NCBI Taxonomy" id="392033"/>
    <lineage>
        <taxon>Eukaryota</taxon>
        <taxon>Metazoa</taxon>
        <taxon>Spiralia</taxon>
        <taxon>Gnathifera</taxon>
        <taxon>Rotifera</taxon>
        <taxon>Eurotatoria</taxon>
        <taxon>Bdelloidea</taxon>
        <taxon>Philodinida</taxon>
        <taxon>Philodinidae</taxon>
        <taxon>Rotaria</taxon>
    </lineage>
</organism>
<evidence type="ECO:0000313" key="4">
    <source>
        <dbReference type="Proteomes" id="UP000663854"/>
    </source>
</evidence>
<name>A0A814PCH0_9BILA</name>
<dbReference type="Gene3D" id="3.90.228.10">
    <property type="match status" value="1"/>
</dbReference>
<reference evidence="2" key="1">
    <citation type="submission" date="2021-02" db="EMBL/GenBank/DDBJ databases">
        <authorList>
            <person name="Nowell W R."/>
        </authorList>
    </citation>
    <scope>NUCLEOTIDE SEQUENCE</scope>
</reference>
<dbReference type="InterPro" id="IPR012317">
    <property type="entry name" value="Poly(ADP-ribose)pol_cat_dom"/>
</dbReference>
<evidence type="ECO:0000313" key="2">
    <source>
        <dbReference type="EMBL" id="CAF1103428.1"/>
    </source>
</evidence>
<accession>A0A814PCH0</accession>
<dbReference type="AlphaFoldDB" id="A0A814PCH0"/>
<evidence type="ECO:0000259" key="1">
    <source>
        <dbReference type="Pfam" id="PF00644"/>
    </source>
</evidence>
<gene>
    <name evidence="3" type="ORF">JXQ802_LOCUS37114</name>
    <name evidence="2" type="ORF">PYM288_LOCUS19800</name>
</gene>
<keyword evidence="5" id="KW-1185">Reference proteome</keyword>
<comment type="caution">
    <text evidence="2">The sequence shown here is derived from an EMBL/GenBank/DDBJ whole genome shotgun (WGS) entry which is preliminary data.</text>
</comment>
<sequence length="354" mass="41433">MASDIDYDSFDYNSSQDPFDIDYQIDLFEFRQFVKSKKTKQKIKKSSCPISMKTLKCQPIVVKINCMSYKKTPKAEQKSFRYNRYPQNSELFEFDEVCDEVFGEKSICTQSNVPSNPSKILEPEHLESFSNFRRHFYHVNHQRIKSSLKDHPNIEITNIRVVSVNESVQNDFMKILNQNISYFPQLVYHGTMLNNIESILHYGFLIPNQAHPSNSEAPIIASAHGQSFGNGIYCSRTAVYSLSYVNTTNTLLVCAAIPKRDKVGQIKHYYGNIFVLSDVTRIIPLFFIDFKYLNQSGTNRPWYNKQKELKIDENQEIKKSTVISRKYLRKVLNYMNDDIRKNNQYQIRSFDLFN</sequence>
<dbReference type="Proteomes" id="UP000663854">
    <property type="component" value="Unassembled WGS sequence"/>
</dbReference>
<evidence type="ECO:0000313" key="3">
    <source>
        <dbReference type="EMBL" id="CAF1442990.1"/>
    </source>
</evidence>
<dbReference type="Proteomes" id="UP000663870">
    <property type="component" value="Unassembled WGS sequence"/>
</dbReference>
<dbReference type="SUPFAM" id="SSF56399">
    <property type="entry name" value="ADP-ribosylation"/>
    <property type="match status" value="1"/>
</dbReference>
<dbReference type="EMBL" id="CAJNOL010001961">
    <property type="protein sequence ID" value="CAF1442990.1"/>
    <property type="molecule type" value="Genomic_DNA"/>
</dbReference>
<dbReference type="EMBL" id="CAJNOH010000684">
    <property type="protein sequence ID" value="CAF1103428.1"/>
    <property type="molecule type" value="Genomic_DNA"/>
</dbReference>
<proteinExistence type="predicted"/>
<dbReference type="GO" id="GO:0003950">
    <property type="term" value="F:NAD+ poly-ADP-ribosyltransferase activity"/>
    <property type="evidence" value="ECO:0007669"/>
    <property type="project" value="InterPro"/>
</dbReference>
<dbReference type="Pfam" id="PF00644">
    <property type="entry name" value="PARP"/>
    <property type="match status" value="1"/>
</dbReference>
<feature type="domain" description="PARP catalytic" evidence="1">
    <location>
        <begin position="153"/>
        <end position="249"/>
    </location>
</feature>
<evidence type="ECO:0000313" key="5">
    <source>
        <dbReference type="Proteomes" id="UP000663870"/>
    </source>
</evidence>
<protein>
    <recommendedName>
        <fullName evidence="1">PARP catalytic domain-containing protein</fullName>
    </recommendedName>
</protein>